<gene>
    <name evidence="2" type="ORF">AVEN_133737_1</name>
</gene>
<dbReference type="AlphaFoldDB" id="A0A4Y2B9K7"/>
<evidence type="ECO:0000313" key="3">
    <source>
        <dbReference type="Proteomes" id="UP000499080"/>
    </source>
</evidence>
<keyword evidence="3" id="KW-1185">Reference proteome</keyword>
<feature type="region of interest" description="Disordered" evidence="1">
    <location>
        <begin position="1"/>
        <end position="21"/>
    </location>
</feature>
<accession>A0A4Y2B9K7</accession>
<reference evidence="2 3" key="1">
    <citation type="journal article" date="2019" name="Sci. Rep.">
        <title>Orb-weaving spider Araneus ventricosus genome elucidates the spidroin gene catalogue.</title>
        <authorList>
            <person name="Kono N."/>
            <person name="Nakamura H."/>
            <person name="Ohtoshi R."/>
            <person name="Moran D.A.P."/>
            <person name="Shinohara A."/>
            <person name="Yoshida Y."/>
            <person name="Fujiwara M."/>
            <person name="Mori M."/>
            <person name="Tomita M."/>
            <person name="Arakawa K."/>
        </authorList>
    </citation>
    <scope>NUCLEOTIDE SEQUENCE [LARGE SCALE GENOMIC DNA]</scope>
</reference>
<organism evidence="2 3">
    <name type="scientific">Araneus ventricosus</name>
    <name type="common">Orbweaver spider</name>
    <name type="synonym">Epeira ventricosa</name>
    <dbReference type="NCBI Taxonomy" id="182803"/>
    <lineage>
        <taxon>Eukaryota</taxon>
        <taxon>Metazoa</taxon>
        <taxon>Ecdysozoa</taxon>
        <taxon>Arthropoda</taxon>
        <taxon>Chelicerata</taxon>
        <taxon>Arachnida</taxon>
        <taxon>Araneae</taxon>
        <taxon>Araneomorphae</taxon>
        <taxon>Entelegynae</taxon>
        <taxon>Araneoidea</taxon>
        <taxon>Araneidae</taxon>
        <taxon>Araneus</taxon>
    </lineage>
</organism>
<comment type="caution">
    <text evidence="2">The sequence shown here is derived from an EMBL/GenBank/DDBJ whole genome shotgun (WGS) entry which is preliminary data.</text>
</comment>
<name>A0A4Y2B9K7_ARAVE</name>
<sequence length="135" mass="15130">MTKMMPELPPQSPDNHLTPTSRRMIQNGRFNNTPCSNKLHIFGIKSGAEHAVLTSRPYILTAAAHIRMELSNLGGKLPCPISKLPCHYSGRTSNRFTVHYPMYSADWSRLEPLFGHATGILPSGLPEFFLQILEK</sequence>
<protein>
    <submittedName>
        <fullName evidence="2">Uncharacterized protein</fullName>
    </submittedName>
</protein>
<evidence type="ECO:0000313" key="2">
    <source>
        <dbReference type="EMBL" id="GBL88089.1"/>
    </source>
</evidence>
<dbReference type="Proteomes" id="UP000499080">
    <property type="component" value="Unassembled WGS sequence"/>
</dbReference>
<dbReference type="EMBL" id="BGPR01000057">
    <property type="protein sequence ID" value="GBL88089.1"/>
    <property type="molecule type" value="Genomic_DNA"/>
</dbReference>
<evidence type="ECO:0000256" key="1">
    <source>
        <dbReference type="SAM" id="MobiDB-lite"/>
    </source>
</evidence>
<proteinExistence type="predicted"/>